<feature type="transmembrane region" description="Helical" evidence="1">
    <location>
        <begin position="133"/>
        <end position="151"/>
    </location>
</feature>
<keyword evidence="1" id="KW-0472">Membrane</keyword>
<dbReference type="EMBL" id="WIPH01000014">
    <property type="protein sequence ID" value="MQR99154.1"/>
    <property type="molecule type" value="Genomic_DNA"/>
</dbReference>
<feature type="transmembrane region" description="Helical" evidence="1">
    <location>
        <begin position="466"/>
        <end position="484"/>
    </location>
</feature>
<feature type="transmembrane region" description="Helical" evidence="1">
    <location>
        <begin position="441"/>
        <end position="460"/>
    </location>
</feature>
<keyword evidence="3" id="KW-1185">Reference proteome</keyword>
<feature type="transmembrane region" description="Helical" evidence="1">
    <location>
        <begin position="108"/>
        <end position="126"/>
    </location>
</feature>
<organism evidence="2 3">
    <name type="scientific">Gluconobacter aidae</name>
    <dbReference type="NCBI Taxonomy" id="2662454"/>
    <lineage>
        <taxon>Bacteria</taxon>
        <taxon>Pseudomonadati</taxon>
        <taxon>Pseudomonadota</taxon>
        <taxon>Alphaproteobacteria</taxon>
        <taxon>Acetobacterales</taxon>
        <taxon>Acetobacteraceae</taxon>
        <taxon>Gluconobacter</taxon>
    </lineage>
</organism>
<evidence type="ECO:0000313" key="2">
    <source>
        <dbReference type="EMBL" id="MQR99154.1"/>
    </source>
</evidence>
<dbReference type="Proteomes" id="UP000432209">
    <property type="component" value="Unassembled WGS sequence"/>
</dbReference>
<dbReference type="Pfam" id="PF04632">
    <property type="entry name" value="FUSC"/>
    <property type="match status" value="1"/>
</dbReference>
<evidence type="ECO:0000313" key="3">
    <source>
        <dbReference type="Proteomes" id="UP000432209"/>
    </source>
</evidence>
<feature type="transmembrane region" description="Helical" evidence="1">
    <location>
        <begin position="33"/>
        <end position="54"/>
    </location>
</feature>
<keyword evidence="1" id="KW-0812">Transmembrane</keyword>
<evidence type="ECO:0000256" key="1">
    <source>
        <dbReference type="SAM" id="Phobius"/>
    </source>
</evidence>
<proteinExistence type="predicted"/>
<name>A0A7X1SQ81_9PROT</name>
<dbReference type="AlphaFoldDB" id="A0A7X1SQ81"/>
<comment type="caution">
    <text evidence="2">The sequence shown here is derived from an EMBL/GenBank/DDBJ whole genome shotgun (WGS) entry which is preliminary data.</text>
</comment>
<keyword evidence="1" id="KW-1133">Transmembrane helix</keyword>
<accession>A0A7X1SQ81</accession>
<feature type="transmembrane region" description="Helical" evidence="1">
    <location>
        <begin position="157"/>
        <end position="180"/>
    </location>
</feature>
<dbReference type="GO" id="GO:0005886">
    <property type="term" value="C:plasma membrane"/>
    <property type="evidence" value="ECO:0007669"/>
    <property type="project" value="InterPro"/>
</dbReference>
<feature type="transmembrane region" description="Helical" evidence="1">
    <location>
        <begin position="519"/>
        <end position="541"/>
    </location>
</feature>
<dbReference type="GO" id="GO:0022857">
    <property type="term" value="F:transmembrane transporter activity"/>
    <property type="evidence" value="ECO:0007669"/>
    <property type="project" value="InterPro"/>
</dbReference>
<dbReference type="InterPro" id="IPR006726">
    <property type="entry name" value="PHBA_efflux_AaeB/fusaric-R"/>
</dbReference>
<protein>
    <submittedName>
        <fullName evidence="2">FUSC family protein</fullName>
    </submittedName>
</protein>
<gene>
    <name evidence="2" type="ORF">GFJ39_08010</name>
</gene>
<reference evidence="2 3" key="1">
    <citation type="submission" date="2019-10" db="EMBL/GenBank/DDBJ databases">
        <title>Gluconobacter aidae sp. nov., a novel species of acetic acid bacteria isolated in Thailand.</title>
        <authorList>
            <person name="Yukphan P."/>
            <person name="Charoenyingcharoen P."/>
            <person name="Malimas S."/>
            <person name="Muramatsu Y."/>
            <person name="Nakagawa Y."/>
            <person name="Tanasupawat S."/>
            <person name="Yamada Y."/>
        </authorList>
    </citation>
    <scope>NUCLEOTIDE SEQUENCE [LARGE SCALE GENOMIC DNA]</scope>
    <source>
        <strain evidence="2 3">AC10</strain>
    </source>
</reference>
<sequence length="703" mass="76882">MGPFFNRTIREIQSSFTVFFRGLSWLYTPRLSALGFSVRTTIAALVALAIALWMELGQPQWAPMTVWIVAQGTLGESLSKARWRVAGTLGGIVSAIALASAFPQAPWLFFPALAVWIGLCTALGTLVHNFRSYAFVLTAYTCSIVSLSAQAQPDQVFSIAMARGTYILLGVICGTVADMACRSNVPGKARAAIRSQLQQIVLEAANASRDILLEHGTPESDLHNIFSLSLSLSDRIEFSAIEVGRTRGIVDYARATLGLASRLMSRALGMRSRLGAVTRRSARTQDLLHDAAGLLDRLRADIDDEKALQALRQAVLALIERCQEDVEQSVSLPRAENGRGSVFNDRILIQGLQLTLTELQHLLGCLAGDPGENPKAESYRLARPRNWYAAIHNGLRSCVAVLMAACVWEVTAWPDGPLFITFVSVVCARFASFSNTVLASSAFFSGAVWAALAAVVPVFLVMPVTASYAMLCLTISVPMLIGGLATRTPALAARAASFSNFFPYLIGLDNHSRINEAEWFNTVFALLSGLGFGVLVFRYVFPFQLTRFYRNFRLDLLSDLRLIGRNRRSMTEAVWVGRIILGMEQLIAHTKAASTGANDRWLHAAFSIMTVGRNLLQIQAYRGQNSLPENARAILSRLCQSFASPFTGPEALELQSRDALESFSTMETVEANRNLRLLFSSITGCLIIIANELGRRNDILEGA</sequence>